<reference evidence="1" key="2">
    <citation type="journal article" date="2015" name="Fish Shellfish Immunol.">
        <title>Early steps in the European eel (Anguilla anguilla)-Vibrio vulnificus interaction in the gills: Role of the RtxA13 toxin.</title>
        <authorList>
            <person name="Callol A."/>
            <person name="Pajuelo D."/>
            <person name="Ebbesson L."/>
            <person name="Teles M."/>
            <person name="MacKenzie S."/>
            <person name="Amaro C."/>
        </authorList>
    </citation>
    <scope>NUCLEOTIDE SEQUENCE</scope>
</reference>
<organism evidence="1">
    <name type="scientific">Anguilla anguilla</name>
    <name type="common">European freshwater eel</name>
    <name type="synonym">Muraena anguilla</name>
    <dbReference type="NCBI Taxonomy" id="7936"/>
    <lineage>
        <taxon>Eukaryota</taxon>
        <taxon>Metazoa</taxon>
        <taxon>Chordata</taxon>
        <taxon>Craniata</taxon>
        <taxon>Vertebrata</taxon>
        <taxon>Euteleostomi</taxon>
        <taxon>Actinopterygii</taxon>
        <taxon>Neopterygii</taxon>
        <taxon>Teleostei</taxon>
        <taxon>Anguilliformes</taxon>
        <taxon>Anguillidae</taxon>
        <taxon>Anguilla</taxon>
    </lineage>
</organism>
<accession>A0A0E9USX1</accession>
<name>A0A0E9USX1_ANGAN</name>
<protein>
    <submittedName>
        <fullName evidence="1">Uncharacterized protein</fullName>
    </submittedName>
</protein>
<evidence type="ECO:0000313" key="1">
    <source>
        <dbReference type="EMBL" id="JAH68073.1"/>
    </source>
</evidence>
<sequence length="39" mass="4541">MFSQLYIFQSHPQGYSLAGFPFEMFFLHPSSRQIPFVSA</sequence>
<proteinExistence type="predicted"/>
<dbReference type="AlphaFoldDB" id="A0A0E9USX1"/>
<dbReference type="EMBL" id="GBXM01040504">
    <property type="protein sequence ID" value="JAH68073.1"/>
    <property type="molecule type" value="Transcribed_RNA"/>
</dbReference>
<reference evidence="1" key="1">
    <citation type="submission" date="2014-11" db="EMBL/GenBank/DDBJ databases">
        <authorList>
            <person name="Amaro Gonzalez C."/>
        </authorList>
    </citation>
    <scope>NUCLEOTIDE SEQUENCE</scope>
</reference>